<reference evidence="1 2" key="1">
    <citation type="submission" date="2020-08" db="EMBL/GenBank/DDBJ databases">
        <title>The Agave Microbiome: Exploring the role of microbial communities in plant adaptations to desert environments.</title>
        <authorList>
            <person name="Partida-Martinez L.P."/>
        </authorList>
    </citation>
    <scope>NUCLEOTIDE SEQUENCE [LARGE SCALE GENOMIC DNA]</scope>
    <source>
        <strain evidence="1 2">AS2.23</strain>
    </source>
</reference>
<dbReference type="AlphaFoldDB" id="A0A7W4XX91"/>
<name>A0A7W4XX91_KINRA</name>
<organism evidence="1 2">
    <name type="scientific">Kineococcus radiotolerans</name>
    <dbReference type="NCBI Taxonomy" id="131568"/>
    <lineage>
        <taxon>Bacteria</taxon>
        <taxon>Bacillati</taxon>
        <taxon>Actinomycetota</taxon>
        <taxon>Actinomycetes</taxon>
        <taxon>Kineosporiales</taxon>
        <taxon>Kineosporiaceae</taxon>
        <taxon>Kineococcus</taxon>
    </lineage>
</organism>
<dbReference type="GO" id="GO:0016706">
    <property type="term" value="F:2-oxoglutarate-dependent dioxygenase activity"/>
    <property type="evidence" value="ECO:0007669"/>
    <property type="project" value="UniProtKB-ARBA"/>
</dbReference>
<dbReference type="SUPFAM" id="SSF51197">
    <property type="entry name" value="Clavaminate synthase-like"/>
    <property type="match status" value="1"/>
</dbReference>
<protein>
    <recommendedName>
        <fullName evidence="3">Phytanoyl-CoA dioxygenase</fullName>
    </recommendedName>
</protein>
<proteinExistence type="predicted"/>
<reference evidence="1 2" key="2">
    <citation type="submission" date="2020-08" db="EMBL/GenBank/DDBJ databases">
        <authorList>
            <person name="Partida-Martinez L."/>
            <person name="Huntemann M."/>
            <person name="Clum A."/>
            <person name="Wang J."/>
            <person name="Palaniappan K."/>
            <person name="Ritter S."/>
            <person name="Chen I.-M."/>
            <person name="Stamatis D."/>
            <person name="Reddy T."/>
            <person name="O'Malley R."/>
            <person name="Daum C."/>
            <person name="Shapiro N."/>
            <person name="Ivanova N."/>
            <person name="Kyrpides N."/>
            <person name="Woyke T."/>
        </authorList>
    </citation>
    <scope>NUCLEOTIDE SEQUENCE [LARGE SCALE GENOMIC DNA]</scope>
    <source>
        <strain evidence="1 2">AS2.23</strain>
    </source>
</reference>
<evidence type="ECO:0008006" key="3">
    <source>
        <dbReference type="Google" id="ProtNLM"/>
    </source>
</evidence>
<evidence type="ECO:0000313" key="1">
    <source>
        <dbReference type="EMBL" id="MBB2901876.1"/>
    </source>
</evidence>
<dbReference type="InterPro" id="IPR008775">
    <property type="entry name" value="Phytyl_CoA_dOase-like"/>
</dbReference>
<sequence length="289" mass="31751">MSTSTTTAPLDDAQVEHFLEKGYVLLEGCFDAEAAAPVVDRAWDRLGVDRDDPTTWDRPRVHLPSEQHLDAAEFAPRAFAAACQLLGGEDRVQTPWQWSDGIIANLGVGADRPFDPPSADVGGWHKDGDFFRHFLDSPEQGLLTIVLWTDVLSQGGGTFVATDSVGVVARFLAERPEGVLPDELQSTPLIRECHEFVELTGKQGDVVLMHPFVLHATSQNVLRAQRLITNPPLSLREPLRFDREDGASSPVEQGVLRGLGVDRFAFRPTAPREDVVPPRLRAHREGAAV</sequence>
<comment type="caution">
    <text evidence="1">The sequence shown here is derived from an EMBL/GenBank/DDBJ whole genome shotgun (WGS) entry which is preliminary data.</text>
</comment>
<dbReference type="RefSeq" id="WP_183391818.1">
    <property type="nucleotide sequence ID" value="NZ_JACHVY010000002.1"/>
</dbReference>
<dbReference type="Pfam" id="PF05721">
    <property type="entry name" value="PhyH"/>
    <property type="match status" value="1"/>
</dbReference>
<dbReference type="Gene3D" id="2.60.120.620">
    <property type="entry name" value="q2cbj1_9rhob like domain"/>
    <property type="match status" value="1"/>
</dbReference>
<dbReference type="EMBL" id="JACHVY010000002">
    <property type="protein sequence ID" value="MBB2901876.1"/>
    <property type="molecule type" value="Genomic_DNA"/>
</dbReference>
<accession>A0A7W4XX91</accession>
<gene>
    <name evidence="1" type="ORF">FHR75_002691</name>
</gene>
<evidence type="ECO:0000313" key="2">
    <source>
        <dbReference type="Proteomes" id="UP000533269"/>
    </source>
</evidence>
<dbReference type="Proteomes" id="UP000533269">
    <property type="component" value="Unassembled WGS sequence"/>
</dbReference>